<dbReference type="WBParaSite" id="RSKR_0001038100.1">
    <property type="protein sequence ID" value="RSKR_0001038100.1"/>
    <property type="gene ID" value="RSKR_0001038100"/>
</dbReference>
<reference evidence="2" key="1">
    <citation type="submission" date="2016-11" db="UniProtKB">
        <authorList>
            <consortium name="WormBaseParasite"/>
        </authorList>
    </citation>
    <scope>IDENTIFICATION</scope>
    <source>
        <strain evidence="2">KR3021</strain>
    </source>
</reference>
<organism evidence="1 2">
    <name type="scientific">Rhabditophanes sp. KR3021</name>
    <dbReference type="NCBI Taxonomy" id="114890"/>
    <lineage>
        <taxon>Eukaryota</taxon>
        <taxon>Metazoa</taxon>
        <taxon>Ecdysozoa</taxon>
        <taxon>Nematoda</taxon>
        <taxon>Chromadorea</taxon>
        <taxon>Rhabditida</taxon>
        <taxon>Tylenchina</taxon>
        <taxon>Panagrolaimomorpha</taxon>
        <taxon>Strongyloidoidea</taxon>
        <taxon>Alloionematidae</taxon>
        <taxon>Rhabditophanes</taxon>
    </lineage>
</organism>
<proteinExistence type="predicted"/>
<dbReference type="Proteomes" id="UP000095286">
    <property type="component" value="Unplaced"/>
</dbReference>
<accession>A0AC35UDX3</accession>
<name>A0AC35UDX3_9BILA</name>
<sequence length="537" mass="61539">MVRPTTFESYSYEIGDVLGYIGKYWGMEEAYDVKNLEGFTSELLTSGDAFFSEVLNVNFKWKEGFEKNIESVVMKIPVLTVVDSQKNQDICKTEDAYINQLLSDFSFNEMVLYQFASKHPELKIPKYYYGHMYDRSHNKGILIIESFKNIGKTVDIFSGLNKSQINNTIIEIAKLHALSIVDRSWSENIITFDNSETYTEVAVKTMDFLLKKSPEQFKQYENKIRPYLTRESFQQTMYLGDNFGFPSVLVAGDLWAPNIIFKTDFSGNVTDEVSAIIDFQLLKSGNPCEDIIRLVGVNSEILNNREGVNDVLQLYITTFNEHIPNKSKIDMKTLLKLYKHALPGHLIYYLFGVQFYYQMAGNAISNSNANARGQGFDQGFGRPQFDAGFDGSRFHVDPRFHGGRFADPRFGFNGPAFYPQWRPNFRPNWRKFYDNGEINQRSLMTLDLSADAKSTETIMAIVADVIPRVLKLIGKLAPKDEEEKLRVFTESIAQRYFAGNWELHLTQPQLEAITKELFYITDKIVKAPIKASIQVVA</sequence>
<evidence type="ECO:0000313" key="1">
    <source>
        <dbReference type="Proteomes" id="UP000095286"/>
    </source>
</evidence>
<evidence type="ECO:0000313" key="2">
    <source>
        <dbReference type="WBParaSite" id="RSKR_0001038100.1"/>
    </source>
</evidence>
<protein>
    <submittedName>
        <fullName evidence="2">CHK domain-containing protein</fullName>
    </submittedName>
</protein>